<feature type="transmembrane region" description="Helical" evidence="7">
    <location>
        <begin position="202"/>
        <end position="221"/>
    </location>
</feature>
<gene>
    <name evidence="9" type="ORF">E8E12_001631</name>
</gene>
<keyword evidence="3 7" id="KW-1133">Transmembrane helix</keyword>
<reference evidence="9" key="1">
    <citation type="submission" date="2019-04" db="EMBL/GenBank/DDBJ databases">
        <title>Sequencing of skin fungus with MAO and IRED activity.</title>
        <authorList>
            <person name="Marsaioli A.J."/>
            <person name="Bonatto J.M.C."/>
            <person name="Reis Junior O."/>
        </authorList>
    </citation>
    <scope>NUCLEOTIDE SEQUENCE</scope>
    <source>
        <strain evidence="9">28M1</strain>
    </source>
</reference>
<dbReference type="InterPro" id="IPR052337">
    <property type="entry name" value="SAT4-like"/>
</dbReference>
<keyword evidence="10" id="KW-1185">Reference proteome</keyword>
<feature type="compositionally biased region" description="Basic and acidic residues" evidence="6">
    <location>
        <begin position="351"/>
        <end position="360"/>
    </location>
</feature>
<evidence type="ECO:0000259" key="8">
    <source>
        <dbReference type="Pfam" id="PF20684"/>
    </source>
</evidence>
<keyword evidence="4 7" id="KW-0472">Membrane</keyword>
<dbReference type="InterPro" id="IPR049326">
    <property type="entry name" value="Rhodopsin_dom_fungi"/>
</dbReference>
<dbReference type="AlphaFoldDB" id="A0A9P4WNF1"/>
<feature type="domain" description="Rhodopsin" evidence="8">
    <location>
        <begin position="30"/>
        <end position="265"/>
    </location>
</feature>
<evidence type="ECO:0000256" key="3">
    <source>
        <dbReference type="ARBA" id="ARBA00022989"/>
    </source>
</evidence>
<organism evidence="9 10">
    <name type="scientific">Didymella heteroderae</name>
    <dbReference type="NCBI Taxonomy" id="1769908"/>
    <lineage>
        <taxon>Eukaryota</taxon>
        <taxon>Fungi</taxon>
        <taxon>Dikarya</taxon>
        <taxon>Ascomycota</taxon>
        <taxon>Pezizomycotina</taxon>
        <taxon>Dothideomycetes</taxon>
        <taxon>Pleosporomycetidae</taxon>
        <taxon>Pleosporales</taxon>
        <taxon>Pleosporineae</taxon>
        <taxon>Didymellaceae</taxon>
        <taxon>Didymella</taxon>
    </lineage>
</organism>
<comment type="similarity">
    <text evidence="5">Belongs to the SAT4 family.</text>
</comment>
<evidence type="ECO:0000256" key="5">
    <source>
        <dbReference type="ARBA" id="ARBA00038359"/>
    </source>
</evidence>
<protein>
    <recommendedName>
        <fullName evidence="8">Rhodopsin domain-containing protein</fullName>
    </recommendedName>
</protein>
<keyword evidence="2 7" id="KW-0812">Transmembrane</keyword>
<feature type="transmembrane region" description="Helical" evidence="7">
    <location>
        <begin position="12"/>
        <end position="34"/>
    </location>
</feature>
<evidence type="ECO:0000256" key="2">
    <source>
        <dbReference type="ARBA" id="ARBA00022692"/>
    </source>
</evidence>
<evidence type="ECO:0000256" key="7">
    <source>
        <dbReference type="SAM" id="Phobius"/>
    </source>
</evidence>
<evidence type="ECO:0000313" key="10">
    <source>
        <dbReference type="Proteomes" id="UP000758155"/>
    </source>
</evidence>
<feature type="transmembrane region" description="Helical" evidence="7">
    <location>
        <begin position="46"/>
        <end position="69"/>
    </location>
</feature>
<evidence type="ECO:0000256" key="4">
    <source>
        <dbReference type="ARBA" id="ARBA00023136"/>
    </source>
</evidence>
<feature type="region of interest" description="Disordered" evidence="6">
    <location>
        <begin position="276"/>
        <end position="326"/>
    </location>
</feature>
<feature type="region of interest" description="Disordered" evidence="6">
    <location>
        <begin position="338"/>
        <end position="379"/>
    </location>
</feature>
<dbReference type="EMBL" id="SWKV01000040">
    <property type="protein sequence ID" value="KAF3037768.1"/>
    <property type="molecule type" value="Genomic_DNA"/>
</dbReference>
<feature type="transmembrane region" description="Helical" evidence="7">
    <location>
        <begin position="89"/>
        <end position="111"/>
    </location>
</feature>
<accession>A0A9P4WNF1</accession>
<evidence type="ECO:0000256" key="1">
    <source>
        <dbReference type="ARBA" id="ARBA00004141"/>
    </source>
</evidence>
<comment type="caution">
    <text evidence="9">The sequence shown here is derived from an EMBL/GenBank/DDBJ whole genome shotgun (WGS) entry which is preliminary data.</text>
</comment>
<sequence length="379" mass="41858">MLDSRDNPRGKQAFDVSISFTILAVISVSLRLYTRWFIVRAPGVEDHLIVVATICSILLTIAIAYQAKWGMGKHADTLSWDDNVKVSKAFWASLIVYYLSLGLTKSSILLQYHRVFPTRKFQLACWGLFAVVVGYTIWTVFSSIFACVPVQAFWTKERARCIDQFAMWFTNAAINITTDFAIILLPMPVIRRLQLGKRQKSALIGIFAVGGFVCIVSILRLQSLVAISNSTDQSYDNPAAATWSSVETNVGIICSCLPLLRPLMTKCLPGVFSSHKRNTHSTPRVYPTIGSARSRPLPSHNGDYPLEFTIKGSGGGSRGSSESAGRDIQVETHIHVKVEGGEGQFSGWDTPRSKKSDGRSSTDTLVKGPKNVVRYNDQS</sequence>
<dbReference type="PANTHER" id="PTHR33048">
    <property type="entry name" value="PTH11-LIKE INTEGRAL MEMBRANE PROTEIN (AFU_ORTHOLOGUE AFUA_5G11245)"/>
    <property type="match status" value="1"/>
</dbReference>
<dbReference type="Pfam" id="PF20684">
    <property type="entry name" value="Fung_rhodopsin"/>
    <property type="match status" value="1"/>
</dbReference>
<comment type="subcellular location">
    <subcellularLocation>
        <location evidence="1">Membrane</location>
        <topology evidence="1">Multi-pass membrane protein</topology>
    </subcellularLocation>
</comment>
<dbReference type="Proteomes" id="UP000758155">
    <property type="component" value="Unassembled WGS sequence"/>
</dbReference>
<feature type="transmembrane region" description="Helical" evidence="7">
    <location>
        <begin position="165"/>
        <end position="190"/>
    </location>
</feature>
<evidence type="ECO:0000256" key="6">
    <source>
        <dbReference type="SAM" id="MobiDB-lite"/>
    </source>
</evidence>
<dbReference type="PANTHER" id="PTHR33048:SF132">
    <property type="entry name" value="MEMBRANE PROTEIN, PUTATIVE (AFU_ORTHOLOGUE AFUA_6G07820)-RELATED"/>
    <property type="match status" value="1"/>
</dbReference>
<name>A0A9P4WNF1_9PLEO</name>
<proteinExistence type="inferred from homology"/>
<feature type="transmembrane region" description="Helical" evidence="7">
    <location>
        <begin position="123"/>
        <end position="145"/>
    </location>
</feature>
<dbReference type="OrthoDB" id="444631at2759"/>
<evidence type="ECO:0000313" key="9">
    <source>
        <dbReference type="EMBL" id="KAF3037768.1"/>
    </source>
</evidence>
<dbReference type="GO" id="GO:0016020">
    <property type="term" value="C:membrane"/>
    <property type="evidence" value="ECO:0007669"/>
    <property type="project" value="UniProtKB-SubCell"/>
</dbReference>